<dbReference type="VEuPathDB" id="VectorBase:GBRI029431"/>
<feature type="transmembrane region" description="Helical" evidence="1">
    <location>
        <begin position="15"/>
        <end position="39"/>
    </location>
</feature>
<accession>A0A1A9WRG6</accession>
<protein>
    <submittedName>
        <fullName evidence="2">Uncharacterized protein</fullName>
    </submittedName>
</protein>
<dbReference type="Proteomes" id="UP000091820">
    <property type="component" value="Unassembled WGS sequence"/>
</dbReference>
<dbReference type="AlphaFoldDB" id="A0A1A9WRG6"/>
<reference evidence="2" key="2">
    <citation type="submission" date="2020-05" db="UniProtKB">
        <authorList>
            <consortium name="EnsemblMetazoa"/>
        </authorList>
    </citation>
    <scope>IDENTIFICATION</scope>
    <source>
        <strain evidence="2">IAEA</strain>
    </source>
</reference>
<keyword evidence="3" id="KW-1185">Reference proteome</keyword>
<sequence length="159" mass="18363">MVLSLNGDNFIRNTLINLFCDFVAIIVTSNFSEGAFLAARPEKKQWIKHQNFAKNSKILQLMGLRLKISCLVQPVNRSALPILLQLNTYTKYSIRPETKSKQTNYECNENQLASMIQSQLRPINHNKFSMIVGNFKQVITMVHICTDMNEITIHKEYKQ</sequence>
<name>A0A1A9WRG6_9MUSC</name>
<dbReference type="EnsemblMetazoa" id="GBRI029431-RA">
    <property type="protein sequence ID" value="GBRI029431-PA"/>
    <property type="gene ID" value="GBRI029431"/>
</dbReference>
<evidence type="ECO:0000313" key="2">
    <source>
        <dbReference type="EnsemblMetazoa" id="GBRI029431-PA"/>
    </source>
</evidence>
<keyword evidence="1" id="KW-0812">Transmembrane</keyword>
<keyword evidence="1" id="KW-0472">Membrane</keyword>
<reference evidence="3" key="1">
    <citation type="submission" date="2014-03" db="EMBL/GenBank/DDBJ databases">
        <authorList>
            <person name="Aksoy S."/>
            <person name="Warren W."/>
            <person name="Wilson R.K."/>
        </authorList>
    </citation>
    <scope>NUCLEOTIDE SEQUENCE [LARGE SCALE GENOMIC DNA]</scope>
    <source>
        <strain evidence="3">IAEA</strain>
    </source>
</reference>
<keyword evidence="1" id="KW-1133">Transmembrane helix</keyword>
<proteinExistence type="predicted"/>
<evidence type="ECO:0000256" key="1">
    <source>
        <dbReference type="SAM" id="Phobius"/>
    </source>
</evidence>
<organism evidence="2 3">
    <name type="scientific">Glossina brevipalpis</name>
    <dbReference type="NCBI Taxonomy" id="37001"/>
    <lineage>
        <taxon>Eukaryota</taxon>
        <taxon>Metazoa</taxon>
        <taxon>Ecdysozoa</taxon>
        <taxon>Arthropoda</taxon>
        <taxon>Hexapoda</taxon>
        <taxon>Insecta</taxon>
        <taxon>Pterygota</taxon>
        <taxon>Neoptera</taxon>
        <taxon>Endopterygota</taxon>
        <taxon>Diptera</taxon>
        <taxon>Brachycera</taxon>
        <taxon>Muscomorpha</taxon>
        <taxon>Hippoboscoidea</taxon>
        <taxon>Glossinidae</taxon>
        <taxon>Glossina</taxon>
    </lineage>
</organism>
<evidence type="ECO:0000313" key="3">
    <source>
        <dbReference type="Proteomes" id="UP000091820"/>
    </source>
</evidence>